<feature type="transmembrane region" description="Helical" evidence="17">
    <location>
        <begin position="269"/>
        <end position="290"/>
    </location>
</feature>
<comment type="subcellular location">
    <subcellularLocation>
        <location evidence="2 17">Mitochondrion membrane</location>
        <topology evidence="2 17">Multi-pass membrane protein</topology>
    </subcellularLocation>
</comment>
<evidence type="ECO:0000256" key="10">
    <source>
        <dbReference type="ARBA" id="ARBA00022982"/>
    </source>
</evidence>
<keyword evidence="13 17" id="KW-0830">Ubiquinone</keyword>
<keyword evidence="9" id="KW-1278">Translocase</keyword>
<evidence type="ECO:0000256" key="4">
    <source>
        <dbReference type="ARBA" id="ARBA00012944"/>
    </source>
</evidence>
<dbReference type="GO" id="GO:0008137">
    <property type="term" value="F:NADH dehydrogenase (ubiquinone) activity"/>
    <property type="evidence" value="ECO:0007669"/>
    <property type="project" value="UniProtKB-UniRule"/>
</dbReference>
<evidence type="ECO:0000256" key="8">
    <source>
        <dbReference type="ARBA" id="ARBA00022692"/>
    </source>
</evidence>
<reference evidence="19" key="1">
    <citation type="submission" date="2018-02" db="EMBL/GenBank/DDBJ databases">
        <title>Resolving the psyllid tree of life: Phylogenomic analysis of the superfamily Psylloidea (Hemiptera).</title>
        <authorList>
            <person name="Percy D.M."/>
            <person name="Sveinsson S."/>
            <person name="Lemmon A.R."/>
            <person name="Lemmon E.M."/>
            <person name="Ouvrard D."/>
            <person name="Burckhardt D."/>
        </authorList>
    </citation>
    <scope>NUCLEOTIDE SEQUENCE</scope>
    <source>
        <strain evidence="19">DP1.idba.114_circ</strain>
    </source>
</reference>
<feature type="transmembrane region" description="Helical" evidence="17">
    <location>
        <begin position="68"/>
        <end position="86"/>
    </location>
</feature>
<proteinExistence type="inferred from homology"/>
<comment type="similarity">
    <text evidence="3 17">Belongs to the complex I subunit 4 family.</text>
</comment>
<feature type="transmembrane region" description="Helical" evidence="17">
    <location>
        <begin position="352"/>
        <end position="371"/>
    </location>
</feature>
<evidence type="ECO:0000256" key="17">
    <source>
        <dbReference type="RuleBase" id="RU003297"/>
    </source>
</evidence>
<comment type="function">
    <text evidence="17">Core subunit of the mitochondrial membrane respiratory chain NADH dehydrogenase (Complex I) which catalyzes electron transfer from NADH through the respiratory chain, using ubiquinone as an electron acceptor. Essential for the catalytic activity and assembly of complex I.</text>
</comment>
<evidence type="ECO:0000256" key="6">
    <source>
        <dbReference type="ARBA" id="ARBA00022448"/>
    </source>
</evidence>
<comment type="function">
    <text evidence="1">Core subunit of the mitochondrial membrane respiratory chain NADH dehydrogenase (Complex I) that is believed to belong to the minimal assembly required for catalysis. Complex I functions in the transfer of electrons from NADH to the respiratory chain. The immediate electron acceptor for the enzyme is believed to be ubiquinone.</text>
</comment>
<dbReference type="InterPro" id="IPR003918">
    <property type="entry name" value="NADH_UbQ_OxRdtase"/>
</dbReference>
<feature type="transmembrane region" description="Helical" evidence="17">
    <location>
        <begin position="93"/>
        <end position="115"/>
    </location>
</feature>
<evidence type="ECO:0000256" key="14">
    <source>
        <dbReference type="ARBA" id="ARBA00023128"/>
    </source>
</evidence>
<dbReference type="GO" id="GO:0015990">
    <property type="term" value="P:electron transport coupled proton transport"/>
    <property type="evidence" value="ECO:0007669"/>
    <property type="project" value="TreeGrafter"/>
</dbReference>
<evidence type="ECO:0000256" key="11">
    <source>
        <dbReference type="ARBA" id="ARBA00022989"/>
    </source>
</evidence>
<keyword evidence="15 17" id="KW-0472">Membrane</keyword>
<keyword evidence="8 17" id="KW-0812">Transmembrane</keyword>
<geneLocation type="mitochondrion" evidence="19"/>
<feature type="transmembrane region" description="Helical" evidence="17">
    <location>
        <begin position="244"/>
        <end position="262"/>
    </location>
</feature>
<dbReference type="EC" id="7.1.1.2" evidence="4 17"/>
<keyword evidence="14 17" id="KW-0496">Mitochondrion</keyword>
<dbReference type="InterPro" id="IPR001750">
    <property type="entry name" value="ND/Mrp_TM"/>
</dbReference>
<dbReference type="AlphaFoldDB" id="A0A344A2L6"/>
<name>A0A344A2L6_9HEMI</name>
<comment type="catalytic activity">
    <reaction evidence="16 17">
        <text>a ubiquinone + NADH + 5 H(+)(in) = a ubiquinol + NAD(+) + 4 H(+)(out)</text>
        <dbReference type="Rhea" id="RHEA:29091"/>
        <dbReference type="Rhea" id="RHEA-COMP:9565"/>
        <dbReference type="Rhea" id="RHEA-COMP:9566"/>
        <dbReference type="ChEBI" id="CHEBI:15378"/>
        <dbReference type="ChEBI" id="CHEBI:16389"/>
        <dbReference type="ChEBI" id="CHEBI:17976"/>
        <dbReference type="ChEBI" id="CHEBI:57540"/>
        <dbReference type="ChEBI" id="CHEBI:57945"/>
        <dbReference type="EC" id="7.1.1.2"/>
    </reaction>
</comment>
<dbReference type="GO" id="GO:0048039">
    <property type="term" value="F:ubiquinone binding"/>
    <property type="evidence" value="ECO:0007669"/>
    <property type="project" value="TreeGrafter"/>
</dbReference>
<dbReference type="PRINTS" id="PR01437">
    <property type="entry name" value="NUOXDRDTASE4"/>
</dbReference>
<evidence type="ECO:0000256" key="12">
    <source>
        <dbReference type="ARBA" id="ARBA00023027"/>
    </source>
</evidence>
<feature type="transmembrane region" description="Helical" evidence="17">
    <location>
        <begin position="42"/>
        <end position="62"/>
    </location>
</feature>
<dbReference type="EMBL" id="MG989232">
    <property type="protein sequence ID" value="AWU49007.1"/>
    <property type="molecule type" value="Genomic_DNA"/>
</dbReference>
<dbReference type="GO" id="GO:0031966">
    <property type="term" value="C:mitochondrial membrane"/>
    <property type="evidence" value="ECO:0007669"/>
    <property type="project" value="UniProtKB-SubCell"/>
</dbReference>
<dbReference type="GO" id="GO:0003954">
    <property type="term" value="F:NADH dehydrogenase activity"/>
    <property type="evidence" value="ECO:0007669"/>
    <property type="project" value="TreeGrafter"/>
</dbReference>
<evidence type="ECO:0000256" key="15">
    <source>
        <dbReference type="ARBA" id="ARBA00023136"/>
    </source>
</evidence>
<dbReference type="PANTHER" id="PTHR43507:SF20">
    <property type="entry name" value="NADH-UBIQUINONE OXIDOREDUCTASE CHAIN 4"/>
    <property type="match status" value="1"/>
</dbReference>
<evidence type="ECO:0000313" key="19">
    <source>
        <dbReference type="EMBL" id="AWU49007.1"/>
    </source>
</evidence>
<evidence type="ECO:0000256" key="1">
    <source>
        <dbReference type="ARBA" id="ARBA00003257"/>
    </source>
</evidence>
<keyword evidence="7 17" id="KW-0679">Respiratory chain</keyword>
<dbReference type="GO" id="GO:0042773">
    <property type="term" value="P:ATP synthesis coupled electron transport"/>
    <property type="evidence" value="ECO:0007669"/>
    <property type="project" value="InterPro"/>
</dbReference>
<protein>
    <recommendedName>
        <fullName evidence="5 17">NADH-ubiquinone oxidoreductase chain 4</fullName>
        <ecNumber evidence="4 17">7.1.1.2</ecNumber>
    </recommendedName>
</protein>
<feature type="transmembrane region" description="Helical" evidence="17">
    <location>
        <begin position="121"/>
        <end position="142"/>
    </location>
</feature>
<keyword evidence="10 17" id="KW-0249">Electron transport</keyword>
<evidence type="ECO:0000256" key="7">
    <source>
        <dbReference type="ARBA" id="ARBA00022660"/>
    </source>
</evidence>
<evidence type="ECO:0000256" key="9">
    <source>
        <dbReference type="ARBA" id="ARBA00022967"/>
    </source>
</evidence>
<feature type="transmembrane region" description="Helical" evidence="17">
    <location>
        <begin position="392"/>
        <end position="412"/>
    </location>
</feature>
<evidence type="ECO:0000256" key="13">
    <source>
        <dbReference type="ARBA" id="ARBA00023075"/>
    </source>
</evidence>
<evidence type="ECO:0000256" key="2">
    <source>
        <dbReference type="ARBA" id="ARBA00004225"/>
    </source>
</evidence>
<feature type="transmembrane region" description="Helical" evidence="17">
    <location>
        <begin position="302"/>
        <end position="320"/>
    </location>
</feature>
<accession>A0A344A2L6</accession>
<evidence type="ECO:0000256" key="16">
    <source>
        <dbReference type="ARBA" id="ARBA00049551"/>
    </source>
</evidence>
<keyword evidence="6 17" id="KW-0813">Transport</keyword>
<feature type="transmembrane region" description="Helical" evidence="17">
    <location>
        <begin position="6"/>
        <end position="30"/>
    </location>
</feature>
<feature type="domain" description="NADH:quinone oxidoreductase/Mrp antiporter transmembrane" evidence="18">
    <location>
        <begin position="88"/>
        <end position="358"/>
    </location>
</feature>
<evidence type="ECO:0000256" key="3">
    <source>
        <dbReference type="ARBA" id="ARBA00009025"/>
    </source>
</evidence>
<sequence length="413" mass="47869">MLDIFFMTFFIVVLIDWSMILNCLSFMFIITLFKICDSGMNLFKLIMILLSIWLLCMMFYSVHNNERSFLLALIFMLVLMSLEITFMSYKMIFFYIGFEMSVIPVLIIILGWGYQPDRIEAGMYMLLYTVFFSLPLLLGIFYMNYMTNIFMITVLMFIMSFMVKLPMFGVHMWLPRAHVEAPVYGSMILAGVMLKLGGYGIIKVSFFLGDFLYKYCKLLVVYSVVGGFLLSLICFMQSDMKMLVAYSSIVHMSLVLSGLLTLKSIGLSGAIFMMIGHGLCSSGLFCVLGFTYNRTHTRSIFFNKGLIFIMPLISLWWFLFCSSNLSFPPCLNLSGELFLFISILHWEPSMFFILMMLGTISSLYSIYLFSFTQHGKYLKSYSYMNLSMMESLGLMLHWFPLNILVFDLHLMMF</sequence>
<evidence type="ECO:0000256" key="5">
    <source>
        <dbReference type="ARBA" id="ARBA00021006"/>
    </source>
</evidence>
<feature type="transmembrane region" description="Helical" evidence="17">
    <location>
        <begin position="186"/>
        <end position="206"/>
    </location>
</feature>
<keyword evidence="12 17" id="KW-0520">NAD</keyword>
<evidence type="ECO:0000259" key="18">
    <source>
        <dbReference type="Pfam" id="PF00361"/>
    </source>
</evidence>
<gene>
    <name evidence="19" type="primary">nad4</name>
</gene>
<dbReference type="PANTHER" id="PTHR43507">
    <property type="entry name" value="NADH-UBIQUINONE OXIDOREDUCTASE CHAIN 4"/>
    <property type="match status" value="1"/>
</dbReference>
<feature type="transmembrane region" description="Helical" evidence="17">
    <location>
        <begin position="149"/>
        <end position="174"/>
    </location>
</feature>
<feature type="transmembrane region" description="Helical" evidence="17">
    <location>
        <begin position="218"/>
        <end position="238"/>
    </location>
</feature>
<dbReference type="Pfam" id="PF00361">
    <property type="entry name" value="Proton_antipo_M"/>
    <property type="match status" value="1"/>
</dbReference>
<organism evidence="19">
    <name type="scientific">Paracarsidara gigantea</name>
    <dbReference type="NCBI Taxonomy" id="2218136"/>
    <lineage>
        <taxon>Eukaryota</taxon>
        <taxon>Metazoa</taxon>
        <taxon>Ecdysozoa</taxon>
        <taxon>Arthropoda</taxon>
        <taxon>Hexapoda</taxon>
        <taxon>Insecta</taxon>
        <taxon>Pterygota</taxon>
        <taxon>Neoptera</taxon>
        <taxon>Paraneoptera</taxon>
        <taxon>Hemiptera</taxon>
        <taxon>Sternorrhyncha</taxon>
        <taxon>Psylloidea</taxon>
        <taxon>Carsidaridae</taxon>
        <taxon>Carsidarinae</taxon>
        <taxon>Paracarsidara</taxon>
    </lineage>
</organism>
<keyword evidence="11 17" id="KW-1133">Transmembrane helix</keyword>